<name>A0A2I1DGH5_ASPC2</name>
<proteinExistence type="predicted"/>
<comment type="caution">
    <text evidence="2">The sequence shown here is derived from an EMBL/GenBank/DDBJ whole genome shotgun (WGS) entry which is preliminary data.</text>
</comment>
<reference evidence="2" key="1">
    <citation type="submission" date="2016-12" db="EMBL/GenBank/DDBJ databases">
        <title>The genomes of Aspergillus section Nigri reveals drivers in fungal speciation.</title>
        <authorList>
            <consortium name="DOE Joint Genome Institute"/>
            <person name="Vesth T.C."/>
            <person name="Nybo J."/>
            <person name="Theobald S."/>
            <person name="Brandl J."/>
            <person name="Frisvad J.C."/>
            <person name="Nielsen K.F."/>
            <person name="Lyhne E.K."/>
            <person name="Kogle M.E."/>
            <person name="Kuo A."/>
            <person name="Riley R."/>
            <person name="Clum A."/>
            <person name="Nolan M."/>
            <person name="Lipzen A."/>
            <person name="Salamov A."/>
            <person name="Henrissat B."/>
            <person name="Wiebenga A."/>
            <person name="De vries R.P."/>
            <person name="Grigoriev I.V."/>
            <person name="Mortensen U.H."/>
            <person name="Andersen M.R."/>
            <person name="Baker S.E."/>
        </authorList>
    </citation>
    <scope>NUCLEOTIDE SEQUENCE</scope>
    <source>
        <strain evidence="2">IBT 28561</strain>
    </source>
</reference>
<dbReference type="VEuPathDB" id="FungiDB:P168DRAFT_287042"/>
<dbReference type="RefSeq" id="XP_024697565.1">
    <property type="nucleotide sequence ID" value="XM_024836486.1"/>
</dbReference>
<dbReference type="EMBL" id="MSFM01000001">
    <property type="protein sequence ID" value="PKY08971.1"/>
    <property type="molecule type" value="Genomic_DNA"/>
</dbReference>
<dbReference type="GeneID" id="36544010"/>
<dbReference type="AlphaFoldDB" id="A0A2I1DGH5"/>
<evidence type="ECO:0000256" key="1">
    <source>
        <dbReference type="SAM" id="MobiDB-lite"/>
    </source>
</evidence>
<organism evidence="2 3">
    <name type="scientific">Aspergillus campestris (strain IBT 28561)</name>
    <dbReference type="NCBI Taxonomy" id="1392248"/>
    <lineage>
        <taxon>Eukaryota</taxon>
        <taxon>Fungi</taxon>
        <taxon>Dikarya</taxon>
        <taxon>Ascomycota</taxon>
        <taxon>Pezizomycotina</taxon>
        <taxon>Eurotiomycetes</taxon>
        <taxon>Eurotiomycetidae</taxon>
        <taxon>Eurotiales</taxon>
        <taxon>Aspergillaceae</taxon>
        <taxon>Aspergillus</taxon>
        <taxon>Aspergillus subgen. Circumdati</taxon>
    </lineage>
</organism>
<accession>A0A2I1DGH5</accession>
<gene>
    <name evidence="2" type="ORF">P168DRAFT_287042</name>
</gene>
<feature type="region of interest" description="Disordered" evidence="1">
    <location>
        <begin position="237"/>
        <end position="258"/>
    </location>
</feature>
<keyword evidence="3" id="KW-1185">Reference proteome</keyword>
<protein>
    <submittedName>
        <fullName evidence="2">Uncharacterized protein</fullName>
    </submittedName>
</protein>
<sequence>MLRPRRRRDPNEPRPQWQQRRHYEDHLGNAVVLEEYITPNVDPEPTEQVAIQVYSTVPLDEDHTALRDYLLSSWSFEGPKPLFEIYSYCPADAFACVEHNRREIAFRKHQHAMLSTSNPAPLIPYFFHWRYESPIGCCVLSNSHSYRLGYITDEEAYRAAGPAPDWLAFNRTFAHALPTVDTAQRVSAAQPSSFGPRELYPEAFEMDIVRVRRQETIGQHTVLNVFGNRKGFGPDQRSLHYGLDTYEGEPPGSAPPSEEHIQQQLDQQLADSNLTLDEAFRVSHSDDTTVIVSNTPDNAAPDLQYLLYVPFLSHLDADDQAAALLEKTARLFTAAVVYHLSPLEKLHFEFRIPPSPSWSAILPAYEDTLRDHDALRHEEGENTPIGARHTIPPNESHARVSPQRRSDRLVTAQAMLKGPYRVFAVVLDKPAFVREPGVCFYMTDYDDSNEPDPEDVSCPDTQVWRSAGMAQVARRLAMLAVEEGRDGVETREFLDD</sequence>
<evidence type="ECO:0000313" key="3">
    <source>
        <dbReference type="Proteomes" id="UP000234254"/>
    </source>
</evidence>
<evidence type="ECO:0000313" key="2">
    <source>
        <dbReference type="EMBL" id="PKY08971.1"/>
    </source>
</evidence>
<dbReference type="OrthoDB" id="4276722at2759"/>
<dbReference type="Proteomes" id="UP000234254">
    <property type="component" value="Unassembled WGS sequence"/>
</dbReference>
<feature type="region of interest" description="Disordered" evidence="1">
    <location>
        <begin position="383"/>
        <end position="405"/>
    </location>
</feature>